<evidence type="ECO:0000256" key="7">
    <source>
        <dbReference type="ARBA" id="ARBA00023242"/>
    </source>
</evidence>
<evidence type="ECO:0000256" key="6">
    <source>
        <dbReference type="ARBA" id="ARBA00023163"/>
    </source>
</evidence>
<comment type="similarity">
    <text evidence="2">Belongs to the TALE/BELL homeobox family.</text>
</comment>
<dbReference type="GO" id="GO:0005634">
    <property type="term" value="C:nucleus"/>
    <property type="evidence" value="ECO:0007669"/>
    <property type="project" value="UniProtKB-SubCell"/>
</dbReference>
<keyword evidence="7 8" id="KW-0539">Nucleus</keyword>
<dbReference type="CDD" id="cd00086">
    <property type="entry name" value="homeodomain"/>
    <property type="match status" value="1"/>
</dbReference>
<dbReference type="Gene3D" id="1.10.10.60">
    <property type="entry name" value="Homeodomain-like"/>
    <property type="match status" value="1"/>
</dbReference>
<dbReference type="Pfam" id="PF05920">
    <property type="entry name" value="Homeobox_KN"/>
    <property type="match status" value="1"/>
</dbReference>
<dbReference type="AlphaFoldDB" id="A0A835SCG1"/>
<evidence type="ECO:0000313" key="11">
    <source>
        <dbReference type="EMBL" id="KAG0501243.1"/>
    </source>
</evidence>
<keyword evidence="6" id="KW-0804">Transcription</keyword>
<feature type="DNA-binding region" description="Homeobox" evidence="8">
    <location>
        <begin position="310"/>
        <end position="368"/>
    </location>
</feature>
<evidence type="ECO:0000259" key="10">
    <source>
        <dbReference type="PROSITE" id="PS50071"/>
    </source>
</evidence>
<protein>
    <recommendedName>
        <fullName evidence="10">Homeobox domain-containing protein</fullName>
    </recommendedName>
</protein>
<gene>
    <name evidence="11" type="ORF">HPP92_001315</name>
</gene>
<feature type="domain" description="Homeobox" evidence="10">
    <location>
        <begin position="308"/>
        <end position="367"/>
    </location>
</feature>
<feature type="compositionally biased region" description="Low complexity" evidence="9">
    <location>
        <begin position="395"/>
        <end position="405"/>
    </location>
</feature>
<evidence type="ECO:0000256" key="8">
    <source>
        <dbReference type="PROSITE-ProRule" id="PRU00108"/>
    </source>
</evidence>
<dbReference type="FunFam" id="1.10.10.60:FF:000117">
    <property type="entry name" value="BEL1-like homeodomain protein 9"/>
    <property type="match status" value="1"/>
</dbReference>
<evidence type="ECO:0000313" key="12">
    <source>
        <dbReference type="Proteomes" id="UP000639772"/>
    </source>
</evidence>
<sequence length="521" mass="57759">MTNTYFPSELYNFCETVTCFRLKTYNESRIIQRYGGGGEEEQVLLHPPQPNLAGFICHVPQQSRREKLRFPPEESPAGATTPSIPAIYQEADNYYLPVPSFPCSSSSSMTSHDVLLGGEGVYQIQKLGFSLSLSPAVGSLGPFTGYAAVLNRSRFVEPARQLLEEICVLSRGVALGGRDLPDDLMVDGDVQEYVRDKEQQWKKTKLISMLDEVYRRYRFYYRQVQTVTTSFEAVAGLNSAAPYVFTALKSMSRHFRSLKNAIGSHLNRAAGKEDLGKEGFSGLGLINAETYSQRGNSSATFRQPPIWRPQRGLPERAVTVLRAWLFEHFLHPYPTDTDKQMLAKKTGLTRNQVSNWFINARVRLWKPMVEEVHNLDTRQSQKAVAAETSDKHALQPSSSAATSSSNPPPAPQNSSVQTNQNPYTKSSNNQLQHIAHHIQEPYNFVFDGFCSHAQTGGIPLGGTSGVSLTLGLHQHDGVGVPQPSGFGLEECNDAYVFGAMDGQDRHMGKDIGAHLLHDFVG</sequence>
<organism evidence="11 12">
    <name type="scientific">Vanilla planifolia</name>
    <name type="common">Vanilla</name>
    <dbReference type="NCBI Taxonomy" id="51239"/>
    <lineage>
        <taxon>Eukaryota</taxon>
        <taxon>Viridiplantae</taxon>
        <taxon>Streptophyta</taxon>
        <taxon>Embryophyta</taxon>
        <taxon>Tracheophyta</taxon>
        <taxon>Spermatophyta</taxon>
        <taxon>Magnoliopsida</taxon>
        <taxon>Liliopsida</taxon>
        <taxon>Asparagales</taxon>
        <taxon>Orchidaceae</taxon>
        <taxon>Vanilloideae</taxon>
        <taxon>Vanilleae</taxon>
        <taxon>Vanilla</taxon>
    </lineage>
</organism>
<dbReference type="InterPro" id="IPR050224">
    <property type="entry name" value="TALE_homeobox"/>
</dbReference>
<dbReference type="PROSITE" id="PS50071">
    <property type="entry name" value="HOMEOBOX_2"/>
    <property type="match status" value="1"/>
</dbReference>
<evidence type="ECO:0000256" key="2">
    <source>
        <dbReference type="ARBA" id="ARBA00006454"/>
    </source>
</evidence>
<feature type="region of interest" description="Disordered" evidence="9">
    <location>
        <begin position="380"/>
        <end position="427"/>
    </location>
</feature>
<dbReference type="Pfam" id="PF07526">
    <property type="entry name" value="POX"/>
    <property type="match status" value="1"/>
</dbReference>
<dbReference type="OrthoDB" id="10056939at2759"/>
<dbReference type="GO" id="GO:0003677">
    <property type="term" value="F:DNA binding"/>
    <property type="evidence" value="ECO:0007669"/>
    <property type="project" value="UniProtKB-UniRule"/>
</dbReference>
<dbReference type="Proteomes" id="UP000639772">
    <property type="component" value="Chromosome 1"/>
</dbReference>
<dbReference type="InterPro" id="IPR009057">
    <property type="entry name" value="Homeodomain-like_sf"/>
</dbReference>
<accession>A0A835SCG1</accession>
<evidence type="ECO:0000256" key="9">
    <source>
        <dbReference type="SAM" id="MobiDB-lite"/>
    </source>
</evidence>
<evidence type="ECO:0000256" key="1">
    <source>
        <dbReference type="ARBA" id="ARBA00004123"/>
    </source>
</evidence>
<evidence type="ECO:0000256" key="4">
    <source>
        <dbReference type="ARBA" id="ARBA00023125"/>
    </source>
</evidence>
<keyword evidence="3" id="KW-0805">Transcription regulation</keyword>
<keyword evidence="4 8" id="KW-0238">DNA-binding</keyword>
<dbReference type="InterPro" id="IPR006563">
    <property type="entry name" value="POX_dom"/>
</dbReference>
<proteinExistence type="inferred from homology"/>
<feature type="compositionally biased region" description="Polar residues" evidence="9">
    <location>
        <begin position="416"/>
        <end position="427"/>
    </location>
</feature>
<dbReference type="SMART" id="SM00389">
    <property type="entry name" value="HOX"/>
    <property type="match status" value="1"/>
</dbReference>
<dbReference type="InterPro" id="IPR001356">
    <property type="entry name" value="HD"/>
</dbReference>
<comment type="subcellular location">
    <subcellularLocation>
        <location evidence="1 8">Nucleus</location>
    </subcellularLocation>
</comment>
<keyword evidence="5 8" id="KW-0371">Homeobox</keyword>
<dbReference type="EMBL" id="JADCNM010000001">
    <property type="protein sequence ID" value="KAG0501243.1"/>
    <property type="molecule type" value="Genomic_DNA"/>
</dbReference>
<dbReference type="SMART" id="SM00574">
    <property type="entry name" value="POX"/>
    <property type="match status" value="1"/>
</dbReference>
<evidence type="ECO:0000256" key="3">
    <source>
        <dbReference type="ARBA" id="ARBA00023015"/>
    </source>
</evidence>
<dbReference type="PANTHER" id="PTHR11850">
    <property type="entry name" value="HOMEOBOX PROTEIN TRANSCRIPTION FACTORS"/>
    <property type="match status" value="1"/>
</dbReference>
<dbReference type="SUPFAM" id="SSF46689">
    <property type="entry name" value="Homeodomain-like"/>
    <property type="match status" value="1"/>
</dbReference>
<dbReference type="InterPro" id="IPR008422">
    <property type="entry name" value="KN_HD"/>
</dbReference>
<reference evidence="11 12" key="1">
    <citation type="journal article" date="2020" name="Nat. Food">
        <title>A phased Vanilla planifolia genome enables genetic improvement of flavour and production.</title>
        <authorList>
            <person name="Hasing T."/>
            <person name="Tang H."/>
            <person name="Brym M."/>
            <person name="Khazi F."/>
            <person name="Huang T."/>
            <person name="Chambers A.H."/>
        </authorList>
    </citation>
    <scope>NUCLEOTIDE SEQUENCE [LARGE SCALE GENOMIC DNA]</scope>
    <source>
        <tissue evidence="11">Leaf</tissue>
    </source>
</reference>
<evidence type="ECO:0000256" key="5">
    <source>
        <dbReference type="ARBA" id="ARBA00023155"/>
    </source>
</evidence>
<name>A0A835SCG1_VANPL</name>
<comment type="caution">
    <text evidence="11">The sequence shown here is derived from an EMBL/GenBank/DDBJ whole genome shotgun (WGS) entry which is preliminary data.</text>
</comment>
<dbReference type="GO" id="GO:0006355">
    <property type="term" value="P:regulation of DNA-templated transcription"/>
    <property type="evidence" value="ECO:0007669"/>
    <property type="project" value="InterPro"/>
</dbReference>